<dbReference type="GO" id="GO:0007389">
    <property type="term" value="P:pattern specification process"/>
    <property type="evidence" value="ECO:0007669"/>
    <property type="project" value="TreeGrafter"/>
</dbReference>
<evidence type="ECO:0008006" key="7">
    <source>
        <dbReference type="Google" id="ProtNLM"/>
    </source>
</evidence>
<dbReference type="GO" id="GO:0016055">
    <property type="term" value="P:Wnt signaling pathway"/>
    <property type="evidence" value="ECO:0007669"/>
    <property type="project" value="UniProtKB-KW"/>
</dbReference>
<dbReference type="InterPro" id="IPR011989">
    <property type="entry name" value="ARM-like"/>
</dbReference>
<dbReference type="GO" id="GO:0001708">
    <property type="term" value="P:cell fate specification"/>
    <property type="evidence" value="ECO:0007669"/>
    <property type="project" value="TreeGrafter"/>
</dbReference>
<keyword evidence="6" id="KW-1185">Reference proteome</keyword>
<dbReference type="GO" id="GO:0005881">
    <property type="term" value="C:cytoplasmic microtubule"/>
    <property type="evidence" value="ECO:0007669"/>
    <property type="project" value="TreeGrafter"/>
</dbReference>
<proteinExistence type="inferred from homology"/>
<dbReference type="Gene3D" id="1.25.10.10">
    <property type="entry name" value="Leucine-rich Repeat Variant"/>
    <property type="match status" value="1"/>
</dbReference>
<evidence type="ECO:0000256" key="1">
    <source>
        <dbReference type="ARBA" id="ARBA00009051"/>
    </source>
</evidence>
<dbReference type="InterPro" id="IPR026818">
    <property type="entry name" value="Apc_fam"/>
</dbReference>
<dbReference type="EMBL" id="KL363183">
    <property type="protein sequence ID" value="KFD58803.1"/>
    <property type="molecule type" value="Genomic_DNA"/>
</dbReference>
<dbReference type="GO" id="GO:0016342">
    <property type="term" value="C:catenin complex"/>
    <property type="evidence" value="ECO:0007669"/>
    <property type="project" value="TreeGrafter"/>
</dbReference>
<dbReference type="GO" id="GO:0090090">
    <property type="term" value="P:negative regulation of canonical Wnt signaling pathway"/>
    <property type="evidence" value="ECO:0007669"/>
    <property type="project" value="TreeGrafter"/>
</dbReference>
<gene>
    <name evidence="4" type="ORF">M513_00496</name>
    <name evidence="5" type="ORF">M514_00496</name>
</gene>
<dbReference type="PANTHER" id="PTHR12607:SF12">
    <property type="entry name" value="APC-LIKE, ISOFORM A-RELATED"/>
    <property type="match status" value="1"/>
</dbReference>
<feature type="compositionally biased region" description="Polar residues" evidence="3">
    <location>
        <begin position="1"/>
        <end position="13"/>
    </location>
</feature>
<feature type="region of interest" description="Disordered" evidence="3">
    <location>
        <begin position="1026"/>
        <end position="1223"/>
    </location>
</feature>
<dbReference type="Pfam" id="PF05923">
    <property type="entry name" value="APC_r"/>
    <property type="match status" value="1"/>
</dbReference>
<sequence length="1223" mass="133104">MASSSPSGNQETDSSSDKASIAENWPSFADGVVLSPDVRRNEQAQNGAEMADRSIQLPSQKLAMVFSLLSMLSTQSRRESTEAFLRMSREPDQCALMRQSGCLTLIVRLLHPSDSISMLPDSEDVEIFDMASETLRNVVAIQKDSVVRDRETKILRCVEQTRMYVLHLRFESRSISRFVSCTIEKETLTAIVSLMKWSFEEENRSTTCLFGGLEAICDALVMDQQVYGATPSESHLLLRKYIGMTLTNLSYGSAQSKRLLCGNVDYLKAISSQLQSTDDLKQVYASVLRNLSWKADQSSKIALKVNRTGTLLVVAALGARKETTIKSILSALWNITSHCEENQSEVCEMPSAIEFLVTTLKSSWTSGNTAIVENCGGILRNISACIGVRDDLRQILRRKGCLELLVEQLEAENPTVVSNACGTLWSLALGCPRDQKALCQLDAIPLLKKLSESKHALIRLGSMATLKILHTFCLSQSSPSSSNRERFCSAEFRKCSLSQPSSRDRTPVRGPMSSSNSCGKGAGDSCSADEGSATSSSSSSARLLNRFPVRCPIEDTDNQSSCRFDRPPPLSPCSASNYRPLAAPIDSATVNGPTRETIQLEQAKENCFGVTVTSREGGDTGEQRRQESMETLKRFAVEGTPIHLSRRSSLNSLQAVMFQEEQPYADKTAKIAITNRHNREDTKIEEGNACVLSPMMFSRHSSIESLNSCELHSVHSTVYSEYSCYPTALVSPSDIPDSPNQSVLPSPFPNNDKTLEKNTEDDIDDAAAVLNDPEAPNAADDPSTLIVDDVFDQPRLYQNEGSSRGGLSSASSLSALTVDVETKLKPASVCDMYDLRSCIRSAQPSKPQSVKHLRVSPYAAPVEKDVMVKEDDPSKSYFIAYDKKDSVGAYDPTDEIVRRYADEGSEVPGISIEENVMKNGVLQQSDQVSTVPEEPNPSPPSIQPEVDLTPEMGDVSVADIHSLISMAMPKPKSSKLSARHVDPVAASKGPIITGTSFAQKKVVHRKENTMKSKQQQVVTNEVRVVEGRPTSSCRRTPLSGSPIAMVATDSPIASSTPRSDKSTRSELRECIYSAFPKPQWHRKPKPFESQGSGPNSSKRSAQSVHSSKRQPPKEKIAESKLPSINNSSNGTDKSVSDQSTVIFCGDDESSSNGGYAQSSSSHLLASKTPPIVPPKPSKHVSPTTSPISVYCCSEDANGAAEASRNDSLHVSSGPASSRVTTTV</sequence>
<dbReference type="InterPro" id="IPR000225">
    <property type="entry name" value="Armadillo"/>
</dbReference>
<feature type="compositionally biased region" description="Low complexity" evidence="3">
    <location>
        <begin position="1150"/>
        <end position="1161"/>
    </location>
</feature>
<dbReference type="GO" id="GO:0045295">
    <property type="term" value="F:gamma-catenin binding"/>
    <property type="evidence" value="ECO:0007669"/>
    <property type="project" value="TreeGrafter"/>
</dbReference>
<feature type="compositionally biased region" description="Basic and acidic residues" evidence="3">
    <location>
        <begin position="1058"/>
        <end position="1069"/>
    </location>
</feature>
<feature type="region of interest" description="Disordered" evidence="3">
    <location>
        <begin position="924"/>
        <end position="944"/>
    </location>
</feature>
<dbReference type="AlphaFoldDB" id="A0A085NRJ5"/>
<dbReference type="Pfam" id="PF00514">
    <property type="entry name" value="Arm"/>
    <property type="match status" value="1"/>
</dbReference>
<feature type="compositionally biased region" description="Polar residues" evidence="3">
    <location>
        <begin position="738"/>
        <end position="752"/>
    </location>
</feature>
<dbReference type="InterPro" id="IPR009223">
    <property type="entry name" value="APC_rpt"/>
</dbReference>
<evidence type="ECO:0000256" key="2">
    <source>
        <dbReference type="ARBA" id="ARBA00022687"/>
    </source>
</evidence>
<accession>A0A085NRJ5</accession>
<feature type="region of interest" description="Disordered" evidence="3">
    <location>
        <begin position="498"/>
        <end position="523"/>
    </location>
</feature>
<dbReference type="GO" id="GO:0008013">
    <property type="term" value="F:beta-catenin binding"/>
    <property type="evidence" value="ECO:0007669"/>
    <property type="project" value="InterPro"/>
</dbReference>
<keyword evidence="2" id="KW-0879">Wnt signaling pathway</keyword>
<feature type="compositionally biased region" description="Polar residues" evidence="3">
    <location>
        <begin position="1122"/>
        <end position="1141"/>
    </location>
</feature>
<comment type="similarity">
    <text evidence="1">Belongs to the adenomatous polyposis coli (APC) family.</text>
</comment>
<dbReference type="Proteomes" id="UP000030764">
    <property type="component" value="Unassembled WGS sequence"/>
</dbReference>
<evidence type="ECO:0000313" key="4">
    <source>
        <dbReference type="EMBL" id="KFD58803.1"/>
    </source>
</evidence>
<feature type="region of interest" description="Disordered" evidence="3">
    <location>
        <begin position="1"/>
        <end position="22"/>
    </location>
</feature>
<organism evidence="5">
    <name type="scientific">Trichuris suis</name>
    <name type="common">pig whipworm</name>
    <dbReference type="NCBI Taxonomy" id="68888"/>
    <lineage>
        <taxon>Eukaryota</taxon>
        <taxon>Metazoa</taxon>
        <taxon>Ecdysozoa</taxon>
        <taxon>Nematoda</taxon>
        <taxon>Enoplea</taxon>
        <taxon>Dorylaimia</taxon>
        <taxon>Trichinellida</taxon>
        <taxon>Trichuridae</taxon>
        <taxon>Trichuris</taxon>
    </lineage>
</organism>
<reference evidence="5 6" key="1">
    <citation type="journal article" date="2014" name="Nat. Genet.">
        <title>Genome and transcriptome of the porcine whipworm Trichuris suis.</title>
        <authorList>
            <person name="Jex A.R."/>
            <person name="Nejsum P."/>
            <person name="Schwarz E.M."/>
            <person name="Hu L."/>
            <person name="Young N.D."/>
            <person name="Hall R.S."/>
            <person name="Korhonen P.K."/>
            <person name="Liao S."/>
            <person name="Thamsborg S."/>
            <person name="Xia J."/>
            <person name="Xu P."/>
            <person name="Wang S."/>
            <person name="Scheerlinck J.P."/>
            <person name="Hofmann A."/>
            <person name="Sternberg P.W."/>
            <person name="Wang J."/>
            <person name="Gasser R.B."/>
        </authorList>
    </citation>
    <scope>NUCLEOTIDE SEQUENCE [LARGE SCALE GENOMIC DNA]</scope>
    <source>
        <strain evidence="5">DCEP-RM93F</strain>
        <strain evidence="4">DCEP-RM93M</strain>
    </source>
</reference>
<dbReference type="GO" id="GO:0007399">
    <property type="term" value="P:nervous system development"/>
    <property type="evidence" value="ECO:0007669"/>
    <property type="project" value="TreeGrafter"/>
</dbReference>
<evidence type="ECO:0000256" key="3">
    <source>
        <dbReference type="SAM" id="MobiDB-lite"/>
    </source>
</evidence>
<protein>
    <recommendedName>
        <fullName evidence="7">Armadillo/beta-catenin-like repeat protein</fullName>
    </recommendedName>
</protein>
<dbReference type="SUPFAM" id="SSF48371">
    <property type="entry name" value="ARM repeat"/>
    <property type="match status" value="1"/>
</dbReference>
<evidence type="ECO:0000313" key="5">
    <source>
        <dbReference type="EMBL" id="KFD72091.1"/>
    </source>
</evidence>
<dbReference type="GO" id="GO:0016477">
    <property type="term" value="P:cell migration"/>
    <property type="evidence" value="ECO:0007669"/>
    <property type="project" value="TreeGrafter"/>
</dbReference>
<dbReference type="SMART" id="SM00185">
    <property type="entry name" value="ARM"/>
    <property type="match status" value="6"/>
</dbReference>
<dbReference type="GO" id="GO:0008017">
    <property type="term" value="F:microtubule binding"/>
    <property type="evidence" value="ECO:0007669"/>
    <property type="project" value="TreeGrafter"/>
</dbReference>
<dbReference type="PANTHER" id="PTHR12607">
    <property type="entry name" value="ADENOMATOUS POLYPOSIS COLI PROTEIN FAMILY"/>
    <property type="match status" value="1"/>
</dbReference>
<feature type="compositionally biased region" description="Polar residues" evidence="3">
    <location>
        <begin position="1089"/>
        <end position="1105"/>
    </location>
</feature>
<evidence type="ECO:0000313" key="6">
    <source>
        <dbReference type="Proteomes" id="UP000030764"/>
    </source>
</evidence>
<dbReference type="GO" id="GO:0007026">
    <property type="term" value="P:negative regulation of microtubule depolymerization"/>
    <property type="evidence" value="ECO:0007669"/>
    <property type="project" value="TreeGrafter"/>
</dbReference>
<name>A0A085NRJ5_9BILA</name>
<dbReference type="Proteomes" id="UP000030758">
    <property type="component" value="Unassembled WGS sequence"/>
</dbReference>
<dbReference type="GO" id="GO:0030877">
    <property type="term" value="C:beta-catenin destruction complex"/>
    <property type="evidence" value="ECO:0007669"/>
    <property type="project" value="TreeGrafter"/>
</dbReference>
<feature type="region of interest" description="Disordered" evidence="3">
    <location>
        <begin position="735"/>
        <end position="757"/>
    </location>
</feature>
<dbReference type="InterPro" id="IPR016024">
    <property type="entry name" value="ARM-type_fold"/>
</dbReference>
<dbReference type="EMBL" id="KL367479">
    <property type="protein sequence ID" value="KFD72091.1"/>
    <property type="molecule type" value="Genomic_DNA"/>
</dbReference>
<feature type="compositionally biased region" description="Polar residues" evidence="3">
    <location>
        <begin position="1208"/>
        <end position="1223"/>
    </location>
</feature>